<dbReference type="Proteomes" id="UP000199664">
    <property type="component" value="Unassembled WGS sequence"/>
</dbReference>
<evidence type="ECO:0000313" key="1">
    <source>
        <dbReference type="EMBL" id="SEM41826.1"/>
    </source>
</evidence>
<keyword evidence="2" id="KW-1185">Reference proteome</keyword>
<gene>
    <name evidence="1" type="ORF">SAMN04515666_11162</name>
</gene>
<accession>A0A1H7Y6H6</accession>
<dbReference type="STRING" id="1036779.SAMN04515666_11162"/>
<evidence type="ECO:0008006" key="3">
    <source>
        <dbReference type="Google" id="ProtNLM"/>
    </source>
</evidence>
<evidence type="ECO:0000313" key="2">
    <source>
        <dbReference type="Proteomes" id="UP000199664"/>
    </source>
</evidence>
<organism evidence="1 2">
    <name type="scientific">Bosea lupini</name>
    <dbReference type="NCBI Taxonomy" id="1036779"/>
    <lineage>
        <taxon>Bacteria</taxon>
        <taxon>Pseudomonadati</taxon>
        <taxon>Pseudomonadota</taxon>
        <taxon>Alphaproteobacteria</taxon>
        <taxon>Hyphomicrobiales</taxon>
        <taxon>Boseaceae</taxon>
        <taxon>Bosea</taxon>
    </lineage>
</organism>
<name>A0A1H7Y6H6_9HYPH</name>
<dbReference type="EMBL" id="FOAN01000011">
    <property type="protein sequence ID" value="SEM41826.1"/>
    <property type="molecule type" value="Genomic_DNA"/>
</dbReference>
<proteinExistence type="predicted"/>
<sequence length="158" mass="16562">MDLWRSLALGLSFAAQFGAGALAQQSVPAEIAKVRAEIRETCGGRATFKPGFQRTADFNGDGQPDYLLDYSESACVGGMSTNPFCGSAGCTLDILMSSGGGYRQAYGSNVQGWSLAQAGGKSVLVLSLHGSACGRSGHMGCQRRLVWNGDRFVAAGRR</sequence>
<dbReference type="AlphaFoldDB" id="A0A1H7Y6H6"/>
<reference evidence="2" key="1">
    <citation type="submission" date="2016-10" db="EMBL/GenBank/DDBJ databases">
        <authorList>
            <person name="Varghese N."/>
            <person name="Submissions S."/>
        </authorList>
    </citation>
    <scope>NUCLEOTIDE SEQUENCE [LARGE SCALE GENOMIC DNA]</scope>
    <source>
        <strain evidence="2">LMG 26383,CCUG 61248,R- 45681</strain>
    </source>
</reference>
<protein>
    <recommendedName>
        <fullName evidence="3">FG-GAP repeat-containing protein</fullName>
    </recommendedName>
</protein>